<evidence type="ECO:0000256" key="5">
    <source>
        <dbReference type="SAM" id="MobiDB-lite"/>
    </source>
</evidence>
<evidence type="ECO:0000256" key="2">
    <source>
        <dbReference type="ARBA" id="ARBA00022692"/>
    </source>
</evidence>
<evidence type="ECO:0000256" key="1">
    <source>
        <dbReference type="ARBA" id="ARBA00004141"/>
    </source>
</evidence>
<organism evidence="7 8">
    <name type="scientific">Humicola insolens</name>
    <name type="common">Soft-rot fungus</name>
    <dbReference type="NCBI Taxonomy" id="85995"/>
    <lineage>
        <taxon>Eukaryota</taxon>
        <taxon>Fungi</taxon>
        <taxon>Dikarya</taxon>
        <taxon>Ascomycota</taxon>
        <taxon>Pezizomycotina</taxon>
        <taxon>Sordariomycetes</taxon>
        <taxon>Sordariomycetidae</taxon>
        <taxon>Sordariales</taxon>
        <taxon>Chaetomiaceae</taxon>
        <taxon>Mycothermus</taxon>
    </lineage>
</organism>
<feature type="transmembrane region" description="Helical" evidence="6">
    <location>
        <begin position="157"/>
        <end position="178"/>
    </location>
</feature>
<dbReference type="Proteomes" id="UP001583172">
    <property type="component" value="Unassembled WGS sequence"/>
</dbReference>
<feature type="transmembrane region" description="Helical" evidence="6">
    <location>
        <begin position="190"/>
        <end position="214"/>
    </location>
</feature>
<feature type="transmembrane region" description="Helical" evidence="6">
    <location>
        <begin position="134"/>
        <end position="151"/>
    </location>
</feature>
<dbReference type="InterPro" id="IPR007300">
    <property type="entry name" value="CidB/LrgB"/>
</dbReference>
<sequence length="520" mass="55406">MSIGFTVPVVMLCGGPLADARSIGMIILCFILTGLFNTLLAYLLAFPLQCLLVRHDTRFWNKTCPDDTEKGGGDHTTKRPIALPATPDSAYSSDYDDHTKRISPARPANNSITPLSTSRVIYTRLTHFARHHPILLASLLLTLTVGLPLRLTLHLDIPMATLLLITTWLATLVLQAAVKSTAFLTPRPRVRTLLTGLTNPVLWTSLFMIAYILIDSTLSNRPIPTLLDTLNTTTPLSTLLARSATSSPAKKHAMTAGSISLTILNAGLVSWGFKLFEHRTRILSRAGLTVCTVSSFLALPNTSCYPLFAAHAMGINPASRAAAFAARSVTIALGTPVMGVLDGDEGLNASMVVASGIVYQMGMGFGVGGWLERRVAGRVAGWFGLRADGGLDLERGGERRGLRGTRVGESRSGDTRPEIRGTRRREPAGGVEHSTESVAATEVGPVMAEERENDPRTVAAGVTVGVNAAAMGAAYLYEAKSEAAPHAALAMIALGIMTVVFGSIPPLATWIVDSLVVAHR</sequence>
<evidence type="ECO:0000256" key="4">
    <source>
        <dbReference type="ARBA" id="ARBA00023136"/>
    </source>
</evidence>
<dbReference type="EMBL" id="JAZGSY010000159">
    <property type="protein sequence ID" value="KAL1839407.1"/>
    <property type="molecule type" value="Genomic_DNA"/>
</dbReference>
<feature type="region of interest" description="Disordered" evidence="5">
    <location>
        <begin position="64"/>
        <end position="94"/>
    </location>
</feature>
<accession>A0ABR3VCH9</accession>
<protein>
    <recommendedName>
        <fullName evidence="9">LrgB-like protein</fullName>
    </recommendedName>
</protein>
<evidence type="ECO:0000256" key="3">
    <source>
        <dbReference type="ARBA" id="ARBA00022989"/>
    </source>
</evidence>
<feature type="region of interest" description="Disordered" evidence="5">
    <location>
        <begin position="395"/>
        <end position="435"/>
    </location>
</feature>
<comment type="subcellular location">
    <subcellularLocation>
        <location evidence="1">Membrane</location>
        <topology evidence="1">Multi-pass membrane protein</topology>
    </subcellularLocation>
</comment>
<keyword evidence="8" id="KW-1185">Reference proteome</keyword>
<reference evidence="7 8" key="1">
    <citation type="journal article" date="2024" name="Commun. Biol.">
        <title>Comparative genomic analysis of thermophilic fungi reveals convergent evolutionary adaptations and gene losses.</title>
        <authorList>
            <person name="Steindorff A.S."/>
            <person name="Aguilar-Pontes M.V."/>
            <person name="Robinson A.J."/>
            <person name="Andreopoulos B."/>
            <person name="LaButti K."/>
            <person name="Kuo A."/>
            <person name="Mondo S."/>
            <person name="Riley R."/>
            <person name="Otillar R."/>
            <person name="Haridas S."/>
            <person name="Lipzen A."/>
            <person name="Grimwood J."/>
            <person name="Schmutz J."/>
            <person name="Clum A."/>
            <person name="Reid I.D."/>
            <person name="Moisan M.C."/>
            <person name="Butler G."/>
            <person name="Nguyen T.T.M."/>
            <person name="Dewar K."/>
            <person name="Conant G."/>
            <person name="Drula E."/>
            <person name="Henrissat B."/>
            <person name="Hansel C."/>
            <person name="Singer S."/>
            <person name="Hutchinson M.I."/>
            <person name="de Vries R.P."/>
            <person name="Natvig D.O."/>
            <person name="Powell A.J."/>
            <person name="Tsang A."/>
            <person name="Grigoriev I.V."/>
        </authorList>
    </citation>
    <scope>NUCLEOTIDE SEQUENCE [LARGE SCALE GENOMIC DNA]</scope>
    <source>
        <strain evidence="7 8">CBS 620.91</strain>
    </source>
</reference>
<keyword evidence="2 6" id="KW-0812">Transmembrane</keyword>
<keyword evidence="3 6" id="KW-1133">Transmembrane helix</keyword>
<feature type="transmembrane region" description="Helical" evidence="6">
    <location>
        <begin position="489"/>
        <end position="512"/>
    </location>
</feature>
<proteinExistence type="predicted"/>
<feature type="compositionally biased region" description="Basic and acidic residues" evidence="5">
    <location>
        <begin position="64"/>
        <end position="77"/>
    </location>
</feature>
<evidence type="ECO:0008006" key="9">
    <source>
        <dbReference type="Google" id="ProtNLM"/>
    </source>
</evidence>
<evidence type="ECO:0000313" key="7">
    <source>
        <dbReference type="EMBL" id="KAL1839407.1"/>
    </source>
</evidence>
<dbReference type="PANTHER" id="PTHR30249:SF0">
    <property type="entry name" value="PLASTIDAL GLYCOLATE_GLYCERATE TRANSLOCATOR 1, CHLOROPLASTIC"/>
    <property type="match status" value="1"/>
</dbReference>
<name>A0ABR3VCH9_HUMIN</name>
<keyword evidence="4 6" id="KW-0472">Membrane</keyword>
<dbReference type="PANTHER" id="PTHR30249">
    <property type="entry name" value="PUTATIVE SEROTONIN TRANSPORTER"/>
    <property type="match status" value="1"/>
</dbReference>
<comment type="caution">
    <text evidence="7">The sequence shown here is derived from an EMBL/GenBank/DDBJ whole genome shotgun (WGS) entry which is preliminary data.</text>
</comment>
<evidence type="ECO:0000256" key="6">
    <source>
        <dbReference type="SAM" id="Phobius"/>
    </source>
</evidence>
<feature type="transmembrane region" description="Helical" evidence="6">
    <location>
        <begin position="253"/>
        <end position="276"/>
    </location>
</feature>
<feature type="transmembrane region" description="Helical" evidence="6">
    <location>
        <begin position="30"/>
        <end position="53"/>
    </location>
</feature>
<evidence type="ECO:0000313" key="8">
    <source>
        <dbReference type="Proteomes" id="UP001583172"/>
    </source>
</evidence>
<gene>
    <name evidence="7" type="ORF">VTJ49DRAFT_1538</name>
</gene>
<feature type="transmembrane region" description="Helical" evidence="6">
    <location>
        <begin position="457"/>
        <end position="477"/>
    </location>
</feature>
<feature type="compositionally biased region" description="Basic and acidic residues" evidence="5">
    <location>
        <begin position="395"/>
        <end position="427"/>
    </location>
</feature>